<proteinExistence type="predicted"/>
<comment type="caution">
    <text evidence="1">The sequence shown here is derived from an EMBL/GenBank/DDBJ whole genome shotgun (WGS) entry which is preliminary data.</text>
</comment>
<keyword evidence="2" id="KW-1185">Reference proteome</keyword>
<protein>
    <submittedName>
        <fullName evidence="1">Uncharacterized protein</fullName>
    </submittedName>
</protein>
<dbReference type="AlphaFoldDB" id="A0A2N7UKJ4"/>
<reference evidence="1 2" key="1">
    <citation type="submission" date="2018-01" db="EMBL/GenBank/DDBJ databases">
        <title>Halomonas endophytica sp. nov., isolated from storage liquid in the stems of Populus euphratica.</title>
        <authorList>
            <person name="Chen C."/>
        </authorList>
    </citation>
    <scope>NUCLEOTIDE SEQUENCE [LARGE SCALE GENOMIC DNA]</scope>
    <source>
        <strain evidence="1 2">BZ-SZ-XJ27</strain>
    </source>
</reference>
<sequence length="172" mass="18859">MRQWATSARADETGCPRHVAEALLELAAGTSARRPAPASASPASASPASGFTLMVVGLPTRQLERASATFRYWAGLGRRWVGDPARWRMVAVDVASPHLPLLAAQQPRWALWVDSDPDAFRRAWRLLVRLAERQGPRRLLAVHPTGMGRHGLLDNLRQAAWAYLGIDLVVLA</sequence>
<evidence type="ECO:0000313" key="2">
    <source>
        <dbReference type="Proteomes" id="UP000235547"/>
    </source>
</evidence>
<gene>
    <name evidence="1" type="ORF">C1H70_07310</name>
</gene>
<evidence type="ECO:0000313" key="1">
    <source>
        <dbReference type="EMBL" id="PMR80963.1"/>
    </source>
</evidence>
<name>A0A2N7UKJ4_9GAMM</name>
<dbReference type="Proteomes" id="UP000235547">
    <property type="component" value="Unassembled WGS sequence"/>
</dbReference>
<organism evidence="1 2">
    <name type="scientific">Halomonas urumqiensis</name>
    <dbReference type="NCBI Taxonomy" id="1684789"/>
    <lineage>
        <taxon>Bacteria</taxon>
        <taxon>Pseudomonadati</taxon>
        <taxon>Pseudomonadota</taxon>
        <taxon>Gammaproteobacteria</taxon>
        <taxon>Oceanospirillales</taxon>
        <taxon>Halomonadaceae</taxon>
        <taxon>Halomonas</taxon>
    </lineage>
</organism>
<accession>A0A2N7UKJ4</accession>
<dbReference type="OrthoDB" id="6236672at2"/>
<dbReference type="EMBL" id="PNRG01000013">
    <property type="protein sequence ID" value="PMR80963.1"/>
    <property type="molecule type" value="Genomic_DNA"/>
</dbReference>